<proteinExistence type="inferred from homology"/>
<keyword evidence="4" id="KW-0460">Magnesium</keyword>
<keyword evidence="6" id="KW-1185">Reference proteome</keyword>
<dbReference type="Proteomes" id="UP000620224">
    <property type="component" value="Unassembled WGS sequence"/>
</dbReference>
<evidence type="ECO:0000256" key="4">
    <source>
        <dbReference type="ARBA" id="ARBA00022842"/>
    </source>
</evidence>
<dbReference type="InterPro" id="IPR036412">
    <property type="entry name" value="HAD-like_sf"/>
</dbReference>
<gene>
    <name evidence="5" type="primary">mmfP</name>
    <name evidence="5" type="ORF">GCM10010503_53780</name>
</gene>
<name>A0A918MTY3_9ACTN</name>
<accession>A0A918MTY3</accession>
<dbReference type="GO" id="GO:0016787">
    <property type="term" value="F:hydrolase activity"/>
    <property type="evidence" value="ECO:0007669"/>
    <property type="project" value="UniProtKB-KW"/>
</dbReference>
<evidence type="ECO:0000313" key="6">
    <source>
        <dbReference type="Proteomes" id="UP000620224"/>
    </source>
</evidence>
<dbReference type="Gene3D" id="1.20.1440.100">
    <property type="entry name" value="SG protein - dephosphorylation function"/>
    <property type="match status" value="1"/>
</dbReference>
<protein>
    <recommendedName>
        <fullName evidence="7">HAD-IB family hydrolase</fullName>
    </recommendedName>
</protein>
<dbReference type="Gene3D" id="3.40.50.1000">
    <property type="entry name" value="HAD superfamily/HAD-like"/>
    <property type="match status" value="1"/>
</dbReference>
<dbReference type="PANTHER" id="PTHR43344">
    <property type="entry name" value="PHOSPHOSERINE PHOSPHATASE"/>
    <property type="match status" value="1"/>
</dbReference>
<dbReference type="NCBIfam" id="TIGR01488">
    <property type="entry name" value="HAD-SF-IB"/>
    <property type="match status" value="1"/>
</dbReference>
<dbReference type="NCBIfam" id="TIGR01490">
    <property type="entry name" value="HAD-SF-IB-hyp1"/>
    <property type="match status" value="1"/>
</dbReference>
<dbReference type="PANTHER" id="PTHR43344:SF13">
    <property type="entry name" value="PHOSPHATASE RV3661-RELATED"/>
    <property type="match status" value="1"/>
</dbReference>
<reference evidence="5" key="1">
    <citation type="journal article" date="2014" name="Int. J. Syst. Evol. Microbiol.">
        <title>Complete genome sequence of Corynebacterium casei LMG S-19264T (=DSM 44701T), isolated from a smear-ripened cheese.</title>
        <authorList>
            <consortium name="US DOE Joint Genome Institute (JGI-PGF)"/>
            <person name="Walter F."/>
            <person name="Albersmeier A."/>
            <person name="Kalinowski J."/>
            <person name="Ruckert C."/>
        </authorList>
    </citation>
    <scope>NUCLEOTIDE SEQUENCE</scope>
    <source>
        <strain evidence="5">JCM 4490</strain>
    </source>
</reference>
<sequence>MTRRIAFFDLDETLLVGKSMLGFWRHWSALLVREGRTPPVLRVTGADREALNRDYFAHFAGVPLARFEAAARRWYADHRRQRRAYLAESLDALERHRAAGHEIAVVSGSGAALVRPVAEDLGVRHVLATEQLTDARGILTGAVRRPLIGAAKAESVAALVERRGVRALDCFAYGDHSSDLPMLSSVGHPVVVGDDPVLRAHGAARGWATLGARACARARRGGVLAVN</sequence>
<comment type="caution">
    <text evidence="5">The sequence shown here is derived from an EMBL/GenBank/DDBJ whole genome shotgun (WGS) entry which is preliminary data.</text>
</comment>
<evidence type="ECO:0000256" key="2">
    <source>
        <dbReference type="ARBA" id="ARBA00022723"/>
    </source>
</evidence>
<dbReference type="EMBL" id="BMUE01000013">
    <property type="protein sequence ID" value="GGW69689.1"/>
    <property type="molecule type" value="Genomic_DNA"/>
</dbReference>
<evidence type="ECO:0000256" key="3">
    <source>
        <dbReference type="ARBA" id="ARBA00022801"/>
    </source>
</evidence>
<dbReference type="InterPro" id="IPR006385">
    <property type="entry name" value="HAD_hydro_SerB1"/>
</dbReference>
<dbReference type="Pfam" id="PF12710">
    <property type="entry name" value="HAD"/>
    <property type="match status" value="1"/>
</dbReference>
<comment type="similarity">
    <text evidence="1">Belongs to the HAD-like hydrolase superfamily. SerB family.</text>
</comment>
<dbReference type="GO" id="GO:0046872">
    <property type="term" value="F:metal ion binding"/>
    <property type="evidence" value="ECO:0007669"/>
    <property type="project" value="UniProtKB-KW"/>
</dbReference>
<evidence type="ECO:0000313" key="5">
    <source>
        <dbReference type="EMBL" id="GGW69689.1"/>
    </source>
</evidence>
<dbReference type="RefSeq" id="WP_190017934.1">
    <property type="nucleotide sequence ID" value="NZ_BMUE01000013.1"/>
</dbReference>
<dbReference type="InterPro" id="IPR023214">
    <property type="entry name" value="HAD_sf"/>
</dbReference>
<reference evidence="5" key="2">
    <citation type="submission" date="2020-09" db="EMBL/GenBank/DDBJ databases">
        <authorList>
            <person name="Sun Q."/>
            <person name="Ohkuma M."/>
        </authorList>
    </citation>
    <scope>NUCLEOTIDE SEQUENCE</scope>
    <source>
        <strain evidence="5">JCM 4490</strain>
    </source>
</reference>
<keyword evidence="3" id="KW-0378">Hydrolase</keyword>
<keyword evidence="2" id="KW-0479">Metal-binding</keyword>
<organism evidence="5 6">
    <name type="scientific">Streptomyces lucensis JCM 4490</name>
    <dbReference type="NCBI Taxonomy" id="1306176"/>
    <lineage>
        <taxon>Bacteria</taxon>
        <taxon>Bacillati</taxon>
        <taxon>Actinomycetota</taxon>
        <taxon>Actinomycetes</taxon>
        <taxon>Kitasatosporales</taxon>
        <taxon>Streptomycetaceae</taxon>
        <taxon>Streptomyces</taxon>
    </lineage>
</organism>
<evidence type="ECO:0008006" key="7">
    <source>
        <dbReference type="Google" id="ProtNLM"/>
    </source>
</evidence>
<evidence type="ECO:0000256" key="1">
    <source>
        <dbReference type="ARBA" id="ARBA00009184"/>
    </source>
</evidence>
<dbReference type="InterPro" id="IPR050582">
    <property type="entry name" value="HAD-like_SerB"/>
</dbReference>
<dbReference type="AlphaFoldDB" id="A0A918MTY3"/>
<dbReference type="SUPFAM" id="SSF56784">
    <property type="entry name" value="HAD-like"/>
    <property type="match status" value="1"/>
</dbReference>